<sequence length="86" mass="9617">MAGGGGELFLDDLDAFEVDSPEDVEEFTALMRALVEGEVELAFRKTLFGWRPSAVEWPGGQWSLPGNPGLVGWAFRSRREKVRGYR</sequence>
<dbReference type="Proteomes" id="UP000256220">
    <property type="component" value="Unassembled WGS sequence"/>
</dbReference>
<comment type="caution">
    <text evidence="1">The sequence shown here is derived from an EMBL/GenBank/DDBJ whole genome shotgun (WGS) entry which is preliminary data.</text>
</comment>
<gene>
    <name evidence="1" type="ORF">BB31_15980</name>
</gene>
<organism evidence="1 2">
    <name type="scientific">Amycolatopsis lurida NRRL 2430</name>
    <dbReference type="NCBI Taxonomy" id="1460371"/>
    <lineage>
        <taxon>Bacteria</taxon>
        <taxon>Bacillati</taxon>
        <taxon>Actinomycetota</taxon>
        <taxon>Actinomycetes</taxon>
        <taxon>Pseudonocardiales</taxon>
        <taxon>Pseudonocardiaceae</taxon>
        <taxon>Amycolatopsis</taxon>
    </lineage>
</organism>
<accession>A0A2P2FUA7</accession>
<dbReference type="EMBL" id="JFBM01000012">
    <property type="protein sequence ID" value="KFU80321.1"/>
    <property type="molecule type" value="Genomic_DNA"/>
</dbReference>
<protein>
    <submittedName>
        <fullName evidence="1">Uncharacterized protein</fullName>
    </submittedName>
</protein>
<dbReference type="AlphaFoldDB" id="A0A2P2FUA7"/>
<evidence type="ECO:0000313" key="2">
    <source>
        <dbReference type="Proteomes" id="UP000256220"/>
    </source>
</evidence>
<reference evidence="1 2" key="1">
    <citation type="journal article" date="2014" name="Genome Announc.">
        <title>Draft Genome Sequence of Amycolatopsis lurida NRRL 2430, Producer of the Glycopeptide Family Antibiotic Ristocetin.</title>
        <authorList>
            <person name="Kwun M.J."/>
            <person name="Hong H.J."/>
        </authorList>
    </citation>
    <scope>NUCLEOTIDE SEQUENCE [LARGE SCALE GENOMIC DNA]</scope>
    <source>
        <strain evidence="1 2">NRRL 2430</strain>
    </source>
</reference>
<keyword evidence="2" id="KW-1185">Reference proteome</keyword>
<evidence type="ECO:0000313" key="1">
    <source>
        <dbReference type="EMBL" id="KFU80321.1"/>
    </source>
</evidence>
<proteinExistence type="predicted"/>
<name>A0A2P2FUA7_AMYLU</name>